<name>A0AA41ZDP7_9GAMM</name>
<protein>
    <submittedName>
        <fullName evidence="4">Arginine N-succinyltransferase</fullName>
        <ecNumber evidence="4">2.3.1.109</ecNumber>
    </submittedName>
</protein>
<evidence type="ECO:0000313" key="4">
    <source>
        <dbReference type="EMBL" id="MCX2522631.1"/>
    </source>
</evidence>
<keyword evidence="2 4" id="KW-0808">Transferase</keyword>
<evidence type="ECO:0000256" key="2">
    <source>
        <dbReference type="ARBA" id="ARBA00022679"/>
    </source>
</evidence>
<dbReference type="InterPro" id="IPR007041">
    <property type="entry name" value="Arg_succinylTrfase_AstA/AruG"/>
</dbReference>
<evidence type="ECO:0000256" key="1">
    <source>
        <dbReference type="ARBA" id="ARBA00022503"/>
    </source>
</evidence>
<dbReference type="Pfam" id="PF04958">
    <property type="entry name" value="AstA"/>
    <property type="match status" value="1"/>
</dbReference>
<gene>
    <name evidence="4" type="ORF">OQ287_00040</name>
</gene>
<dbReference type="GO" id="GO:0006527">
    <property type="term" value="P:L-arginine catabolic process"/>
    <property type="evidence" value="ECO:0007669"/>
    <property type="project" value="InterPro"/>
</dbReference>
<keyword evidence="3 4" id="KW-0012">Acyltransferase</keyword>
<dbReference type="RefSeq" id="WP_265895154.1">
    <property type="nucleotide sequence ID" value="NZ_JAPIVE010000001.1"/>
</dbReference>
<dbReference type="Gene3D" id="2.40.40.20">
    <property type="match status" value="1"/>
</dbReference>
<dbReference type="Proteomes" id="UP001165678">
    <property type="component" value="Unassembled WGS sequence"/>
</dbReference>
<reference evidence="4" key="1">
    <citation type="submission" date="2022-11" db="EMBL/GenBank/DDBJ databases">
        <title>Larsenimonas rhizosphaerae sp. nov., isolated from a tidal mudflat.</title>
        <authorList>
            <person name="Lee S.D."/>
            <person name="Kim I.S."/>
        </authorList>
    </citation>
    <scope>NUCLEOTIDE SEQUENCE</scope>
    <source>
        <strain evidence="4">GH2-1</strain>
    </source>
</reference>
<dbReference type="PANTHER" id="PTHR30420">
    <property type="entry name" value="N-SUCCINYLARGININE DIHYDROLASE"/>
    <property type="match status" value="1"/>
</dbReference>
<dbReference type="EC" id="2.3.1.109" evidence="4"/>
<dbReference type="SUPFAM" id="SSF55729">
    <property type="entry name" value="Acyl-CoA N-acyltransferases (Nat)"/>
    <property type="match status" value="1"/>
</dbReference>
<sequence length="345" mass="38020">MSWVVRPAEREDVPGILALAEHASPRLTNLPPDQRRLDQRVQASRRAFDIEQGPDAQACHMLVMADAHTGTLLGTASLRVKAGEGEAYYTYRQEQLIHASHQLDVRVEVPILALTHELSSSSLLCALALSPRLDDTQRLKAQRLLRRARLMMISQWPERFADRLTMALPGVIDDAGHSPFWNSVGKHFFGRDFQDINFQAGLESKSFIAEVMPPYPLYLSLLSDAARESLAHAHRTHHKALSDWYQEGFEDSGHVDILDGGPVLSARPSAVSVIKNGTWLPVTIAHQTTPTHRLLLAGQDLARYRCSMLDVAMSPAGQVVLTPEQASLLGVTAGVAVRAVLEDGL</sequence>
<keyword evidence="5" id="KW-1185">Reference proteome</keyword>
<dbReference type="InterPro" id="IPR016181">
    <property type="entry name" value="Acyl_CoA_acyltransferase"/>
</dbReference>
<keyword evidence="1" id="KW-0056">Arginine metabolism</keyword>
<comment type="caution">
    <text evidence="4">The sequence shown here is derived from an EMBL/GenBank/DDBJ whole genome shotgun (WGS) entry which is preliminary data.</text>
</comment>
<dbReference type="GO" id="GO:0008791">
    <property type="term" value="F:arginine N-succinyltransferase activity"/>
    <property type="evidence" value="ECO:0007669"/>
    <property type="project" value="UniProtKB-EC"/>
</dbReference>
<dbReference type="PANTHER" id="PTHR30420:SF1">
    <property type="entry name" value="ARGININE N-SUCCINYLTRANSFERASE"/>
    <property type="match status" value="1"/>
</dbReference>
<proteinExistence type="predicted"/>
<evidence type="ECO:0000256" key="3">
    <source>
        <dbReference type="ARBA" id="ARBA00023315"/>
    </source>
</evidence>
<organism evidence="4 5">
    <name type="scientific">Larsenimonas rhizosphaerae</name>
    <dbReference type="NCBI Taxonomy" id="2944682"/>
    <lineage>
        <taxon>Bacteria</taxon>
        <taxon>Pseudomonadati</taxon>
        <taxon>Pseudomonadota</taxon>
        <taxon>Gammaproteobacteria</taxon>
        <taxon>Oceanospirillales</taxon>
        <taxon>Halomonadaceae</taxon>
        <taxon>Larsenimonas</taxon>
    </lineage>
</organism>
<dbReference type="EMBL" id="JAPIVE010000001">
    <property type="protein sequence ID" value="MCX2522631.1"/>
    <property type="molecule type" value="Genomic_DNA"/>
</dbReference>
<evidence type="ECO:0000313" key="5">
    <source>
        <dbReference type="Proteomes" id="UP001165678"/>
    </source>
</evidence>
<dbReference type="NCBIfam" id="TIGR03243">
    <property type="entry name" value="arg_catab_AOST"/>
    <property type="match status" value="1"/>
</dbReference>
<accession>A0AA41ZDP7</accession>
<dbReference type="AlphaFoldDB" id="A0AA41ZDP7"/>